<keyword evidence="2 4" id="KW-0378">Hydrolase</keyword>
<dbReference type="GO" id="GO:0006637">
    <property type="term" value="P:acyl-CoA metabolic process"/>
    <property type="evidence" value="ECO:0007669"/>
    <property type="project" value="InterPro"/>
</dbReference>
<evidence type="ECO:0000313" key="5">
    <source>
        <dbReference type="Proteomes" id="UP000011185"/>
    </source>
</evidence>
<accession>L7JXJ7</accession>
<dbReference type="CDD" id="cd03444">
    <property type="entry name" value="Thioesterase_II_repeat1"/>
    <property type="match status" value="1"/>
</dbReference>
<dbReference type="SUPFAM" id="SSF54637">
    <property type="entry name" value="Thioesterase/thiol ester dehydrase-isomerase"/>
    <property type="match status" value="2"/>
</dbReference>
<organism evidence="4 5">
    <name type="scientific">Trachipleistophora hominis</name>
    <name type="common">Microsporidian parasite</name>
    <dbReference type="NCBI Taxonomy" id="72359"/>
    <lineage>
        <taxon>Eukaryota</taxon>
        <taxon>Fungi</taxon>
        <taxon>Fungi incertae sedis</taxon>
        <taxon>Microsporidia</taxon>
        <taxon>Pleistophoridae</taxon>
        <taxon>Trachipleistophora</taxon>
    </lineage>
</organism>
<dbReference type="EC" id="3.1.2.-" evidence="4"/>
<dbReference type="GO" id="GO:0005782">
    <property type="term" value="C:peroxisomal matrix"/>
    <property type="evidence" value="ECO:0007669"/>
    <property type="project" value="TreeGrafter"/>
</dbReference>
<dbReference type="AlphaFoldDB" id="L7JXJ7"/>
<protein>
    <submittedName>
        <fullName evidence="4">Acyl-CoA thioesterase</fullName>
        <ecNumber evidence="4">3.1.2.-</ecNumber>
    </submittedName>
</protein>
<dbReference type="Gene3D" id="2.40.160.210">
    <property type="entry name" value="Acyl-CoA thioesterase, double hotdog domain"/>
    <property type="match status" value="1"/>
</dbReference>
<dbReference type="VEuPathDB" id="MicrosporidiaDB:THOM_1232"/>
<evidence type="ECO:0000259" key="3">
    <source>
        <dbReference type="Pfam" id="PF13622"/>
    </source>
</evidence>
<proteinExistence type="inferred from homology"/>
<comment type="similarity">
    <text evidence="1">Belongs to the C/M/P thioester hydrolase family.</text>
</comment>
<dbReference type="STRING" id="72359.L7JXJ7"/>
<dbReference type="PANTHER" id="PTHR11066:SF34">
    <property type="entry name" value="ACYL-COENZYME A THIOESTERASE 8"/>
    <property type="match status" value="1"/>
</dbReference>
<dbReference type="GO" id="GO:0047617">
    <property type="term" value="F:fatty acyl-CoA hydrolase activity"/>
    <property type="evidence" value="ECO:0007669"/>
    <property type="project" value="InterPro"/>
</dbReference>
<reference evidence="4 5" key="1">
    <citation type="journal article" date="2012" name="PLoS Pathog.">
        <title>The genome of the obligate intracellular parasite Trachipleistophora hominis: new insights into microsporidian genome dynamics and reductive evolution.</title>
        <authorList>
            <person name="Heinz E."/>
            <person name="Williams T.A."/>
            <person name="Nakjang S."/>
            <person name="Noel C.J."/>
            <person name="Swan D.C."/>
            <person name="Goldberg A.V."/>
            <person name="Harris S.R."/>
            <person name="Weinmaier T."/>
            <person name="Markert S."/>
            <person name="Becher D."/>
            <person name="Bernhardt J."/>
            <person name="Dagan T."/>
            <person name="Hacker C."/>
            <person name="Lucocq J.M."/>
            <person name="Schweder T."/>
            <person name="Rattei T."/>
            <person name="Hall N."/>
            <person name="Hirt R.P."/>
            <person name="Embley T.M."/>
        </authorList>
    </citation>
    <scope>NUCLEOTIDE SEQUENCE [LARGE SCALE GENOMIC DNA]</scope>
</reference>
<dbReference type="Proteomes" id="UP000011185">
    <property type="component" value="Unassembled WGS sequence"/>
</dbReference>
<evidence type="ECO:0000256" key="2">
    <source>
        <dbReference type="ARBA" id="ARBA00022801"/>
    </source>
</evidence>
<dbReference type="InterPro" id="IPR003703">
    <property type="entry name" value="Acyl_CoA_thio"/>
</dbReference>
<dbReference type="Pfam" id="PF13622">
    <property type="entry name" value="4HBT_3"/>
    <property type="match status" value="1"/>
</dbReference>
<evidence type="ECO:0000256" key="1">
    <source>
        <dbReference type="ARBA" id="ARBA00006538"/>
    </source>
</evidence>
<keyword evidence="5" id="KW-1185">Reference proteome</keyword>
<dbReference type="InterPro" id="IPR042171">
    <property type="entry name" value="Acyl-CoA_hotdog"/>
</dbReference>
<dbReference type="HOGENOM" id="CLU_963455_0_0_1"/>
<dbReference type="GO" id="GO:0009062">
    <property type="term" value="P:fatty acid catabolic process"/>
    <property type="evidence" value="ECO:0007669"/>
    <property type="project" value="TreeGrafter"/>
</dbReference>
<name>L7JXJ7_TRAHO</name>
<feature type="domain" description="Acyl-CoA thioesterase-like N-terminal HotDog" evidence="3">
    <location>
        <begin position="28"/>
        <end position="95"/>
    </location>
</feature>
<dbReference type="EMBL" id="JH993925">
    <property type="protein sequence ID" value="ELQ75771.1"/>
    <property type="molecule type" value="Genomic_DNA"/>
</dbReference>
<dbReference type="InterPro" id="IPR049449">
    <property type="entry name" value="TesB_ACOT8-like_N"/>
</dbReference>
<gene>
    <name evidence="4" type="ORF">THOM_1232</name>
</gene>
<evidence type="ECO:0000313" key="4">
    <source>
        <dbReference type="EMBL" id="ELQ75771.1"/>
    </source>
</evidence>
<dbReference type="InParanoid" id="L7JXJ7"/>
<sequence length="330" mass="37665">MSFFDLVKHDDNTFITSELWSPFPLYPAFGGHLVSLSLLAAEMYADARPSSIHTYFLLPGKIGTPMSFEVKFLREGRTTKAVNIRGYQSNELIVTSDCLMNNELASTVFYKIPIEIYDDVYVHISTHFMNLLSPCTTNALLKSEVHKNSSALESGKAERQRLHHGVNEMIRMVDENYKKLEKYFSVYIGKPNGTKRQFKIIFHDKYHDFNVLMAFISDLFLCNTSLAWIKQRYERRMNGNDSDHSNVKDCMLDGKCNSDTCIDLNSVVKKSLDHKIHFHSNKFYDELIFVTECQLLGEKKALFEGKLLGPEGALVASVTQEGIITVKSKN</sequence>
<dbReference type="PANTHER" id="PTHR11066">
    <property type="entry name" value="ACYL-COA THIOESTERASE"/>
    <property type="match status" value="1"/>
</dbReference>
<dbReference type="InterPro" id="IPR029069">
    <property type="entry name" value="HotDog_dom_sf"/>
</dbReference>
<dbReference type="OrthoDB" id="68328at2759"/>